<dbReference type="PRINTS" id="PR00773">
    <property type="entry name" value="GRPEPROTEIN"/>
</dbReference>
<dbReference type="PANTHER" id="PTHR21237">
    <property type="entry name" value="GRPE PROTEIN"/>
    <property type="match status" value="1"/>
</dbReference>
<evidence type="ECO:0000256" key="1">
    <source>
        <dbReference type="ARBA" id="ARBA00009054"/>
    </source>
</evidence>
<comment type="subunit">
    <text evidence="3">Homodimer.</text>
</comment>
<name>A0A1G2QWG6_9BACT</name>
<sequence length="160" mass="18681">MDQDKTEEPQKRIEELEKERDEFLAGWQRARADFLNYKKEEASRMKGWMEYAEQEFLYRLLPILDNLERAEREVKEEKDSKLAQGFLHIGKQLRDILKSHGVTEIETEGKKFDPALHEAVGSAKGNMPIGYVADVKEKGYMYRNTLLRPAKVMVITETTT</sequence>
<dbReference type="AlphaFoldDB" id="A0A1G2QWG6"/>
<dbReference type="Gene3D" id="2.30.22.10">
    <property type="entry name" value="Head domain of nucleotide exchange factor GrpE"/>
    <property type="match status" value="1"/>
</dbReference>
<evidence type="ECO:0000256" key="2">
    <source>
        <dbReference type="ARBA" id="ARBA00023186"/>
    </source>
</evidence>
<accession>A0A1G2QWG6</accession>
<reference evidence="6 7" key="1">
    <citation type="journal article" date="2016" name="Nat. Commun.">
        <title>Thousands of microbial genomes shed light on interconnected biogeochemical processes in an aquifer system.</title>
        <authorList>
            <person name="Anantharaman K."/>
            <person name="Brown C.T."/>
            <person name="Hug L.A."/>
            <person name="Sharon I."/>
            <person name="Castelle C.J."/>
            <person name="Probst A.J."/>
            <person name="Thomas B.C."/>
            <person name="Singh A."/>
            <person name="Wilkins M.J."/>
            <person name="Karaoz U."/>
            <person name="Brodie E.L."/>
            <person name="Williams K.H."/>
            <person name="Hubbard S.S."/>
            <person name="Banfield J.F."/>
        </authorList>
    </citation>
    <scope>NUCLEOTIDE SEQUENCE [LARGE SCALE GENOMIC DNA]</scope>
</reference>
<evidence type="ECO:0000256" key="5">
    <source>
        <dbReference type="RuleBase" id="RU004478"/>
    </source>
</evidence>
<dbReference type="GO" id="GO:0005737">
    <property type="term" value="C:cytoplasm"/>
    <property type="evidence" value="ECO:0007669"/>
    <property type="project" value="UniProtKB-SubCell"/>
</dbReference>
<dbReference type="InterPro" id="IPR009012">
    <property type="entry name" value="GrpE_head"/>
</dbReference>
<protein>
    <recommendedName>
        <fullName evidence="3 4">Protein GrpE</fullName>
    </recommendedName>
    <alternativeName>
        <fullName evidence="3">HSP-70 cofactor</fullName>
    </alternativeName>
</protein>
<keyword evidence="2 3" id="KW-0143">Chaperone</keyword>
<dbReference type="GO" id="GO:0000774">
    <property type="term" value="F:adenyl-nucleotide exchange factor activity"/>
    <property type="evidence" value="ECO:0007669"/>
    <property type="project" value="InterPro"/>
</dbReference>
<evidence type="ECO:0000256" key="3">
    <source>
        <dbReference type="HAMAP-Rule" id="MF_01151"/>
    </source>
</evidence>
<keyword evidence="3 4" id="KW-0346">Stress response</keyword>
<evidence type="ECO:0000256" key="4">
    <source>
        <dbReference type="RuleBase" id="RU000639"/>
    </source>
</evidence>
<dbReference type="STRING" id="1802448.A2672_00915"/>
<dbReference type="EMBL" id="MHTT01000029">
    <property type="protein sequence ID" value="OHA64728.1"/>
    <property type="molecule type" value="Genomic_DNA"/>
</dbReference>
<dbReference type="CDD" id="cd00446">
    <property type="entry name" value="GrpE"/>
    <property type="match status" value="1"/>
</dbReference>
<comment type="function">
    <text evidence="3 4">Participates actively in the response to hyperosmotic and heat shock by preventing the aggregation of stress-denatured proteins, in association with DnaK and GrpE. It is the nucleotide exchange factor for DnaK and may function as a thermosensor. Unfolded proteins bind initially to DnaJ; upon interaction with the DnaJ-bound protein, DnaK hydrolyzes its bound ATP, resulting in the formation of a stable complex. GrpE releases ADP from DnaK; ATP binding to DnaK triggers the release of the substrate protein, thus completing the reaction cycle. Several rounds of ATP-dependent interactions between DnaJ, DnaK and GrpE are required for fully efficient folding.</text>
</comment>
<dbReference type="HAMAP" id="MF_01151">
    <property type="entry name" value="GrpE"/>
    <property type="match status" value="1"/>
</dbReference>
<dbReference type="GO" id="GO:0051082">
    <property type="term" value="F:unfolded protein binding"/>
    <property type="evidence" value="ECO:0007669"/>
    <property type="project" value="TreeGrafter"/>
</dbReference>
<gene>
    <name evidence="3" type="primary">grpE</name>
    <name evidence="6" type="ORF">A2672_00915</name>
</gene>
<dbReference type="Proteomes" id="UP000178065">
    <property type="component" value="Unassembled WGS sequence"/>
</dbReference>
<dbReference type="GO" id="GO:0051087">
    <property type="term" value="F:protein-folding chaperone binding"/>
    <property type="evidence" value="ECO:0007669"/>
    <property type="project" value="InterPro"/>
</dbReference>
<dbReference type="PANTHER" id="PTHR21237:SF23">
    <property type="entry name" value="GRPE PROTEIN HOMOLOG, MITOCHONDRIAL"/>
    <property type="match status" value="1"/>
</dbReference>
<dbReference type="Pfam" id="PF01025">
    <property type="entry name" value="GrpE"/>
    <property type="match status" value="1"/>
</dbReference>
<evidence type="ECO:0000313" key="6">
    <source>
        <dbReference type="EMBL" id="OHA64728.1"/>
    </source>
</evidence>
<proteinExistence type="inferred from homology"/>
<dbReference type="SUPFAM" id="SSF51064">
    <property type="entry name" value="Head domain of nucleotide exchange factor GrpE"/>
    <property type="match status" value="1"/>
</dbReference>
<comment type="similarity">
    <text evidence="1 3 5">Belongs to the GrpE family.</text>
</comment>
<dbReference type="InterPro" id="IPR000740">
    <property type="entry name" value="GrpE"/>
</dbReference>
<dbReference type="GO" id="GO:0042803">
    <property type="term" value="F:protein homodimerization activity"/>
    <property type="evidence" value="ECO:0007669"/>
    <property type="project" value="InterPro"/>
</dbReference>
<dbReference type="PROSITE" id="PS01071">
    <property type="entry name" value="GRPE"/>
    <property type="match status" value="1"/>
</dbReference>
<dbReference type="SUPFAM" id="SSF58014">
    <property type="entry name" value="Coiled-coil domain of nucleotide exchange factor GrpE"/>
    <property type="match status" value="1"/>
</dbReference>
<comment type="subcellular location">
    <subcellularLocation>
        <location evidence="3">Cytoplasm</location>
    </subcellularLocation>
</comment>
<dbReference type="InterPro" id="IPR013805">
    <property type="entry name" value="GrpE_CC"/>
</dbReference>
<dbReference type="GO" id="GO:0006457">
    <property type="term" value="P:protein folding"/>
    <property type="evidence" value="ECO:0007669"/>
    <property type="project" value="InterPro"/>
</dbReference>
<comment type="caution">
    <text evidence="6">The sequence shown here is derived from an EMBL/GenBank/DDBJ whole genome shotgun (WGS) entry which is preliminary data.</text>
</comment>
<organism evidence="6 7">
    <name type="scientific">Candidatus Wildermuthbacteria bacterium RIFCSPHIGHO2_01_FULL_49_22b</name>
    <dbReference type="NCBI Taxonomy" id="1802448"/>
    <lineage>
        <taxon>Bacteria</taxon>
        <taxon>Candidatus Wildermuthiibacteriota</taxon>
    </lineage>
</organism>
<dbReference type="Gene3D" id="3.90.20.20">
    <property type="match status" value="1"/>
</dbReference>
<keyword evidence="3" id="KW-0963">Cytoplasm</keyword>
<evidence type="ECO:0000313" key="7">
    <source>
        <dbReference type="Proteomes" id="UP000178065"/>
    </source>
</evidence>